<name>A0ABT8YCX5_9SPHN</name>
<dbReference type="EMBL" id="JAUOTP010000009">
    <property type="protein sequence ID" value="MDO6416199.1"/>
    <property type="molecule type" value="Genomic_DNA"/>
</dbReference>
<comment type="caution">
    <text evidence="2">The sequence shown here is derived from an EMBL/GenBank/DDBJ whole genome shotgun (WGS) entry which is preliminary data.</text>
</comment>
<accession>A0ABT8YCX5</accession>
<organism evidence="2 3">
    <name type="scientific">Sphingomonas natans</name>
    <dbReference type="NCBI Taxonomy" id="3063330"/>
    <lineage>
        <taxon>Bacteria</taxon>
        <taxon>Pseudomonadati</taxon>
        <taxon>Pseudomonadota</taxon>
        <taxon>Alphaproteobacteria</taxon>
        <taxon>Sphingomonadales</taxon>
        <taxon>Sphingomonadaceae</taxon>
        <taxon>Sphingomonas</taxon>
    </lineage>
</organism>
<evidence type="ECO:0000313" key="2">
    <source>
        <dbReference type="EMBL" id="MDO6416199.1"/>
    </source>
</evidence>
<evidence type="ECO:0000313" key="3">
    <source>
        <dbReference type="Proteomes" id="UP001169764"/>
    </source>
</evidence>
<protein>
    <submittedName>
        <fullName evidence="2">PEPxxWA-CTERM sorting domain-containing protein</fullName>
    </submittedName>
</protein>
<sequence length="117" mass="12519">MFNLIVYCHCHTRPKVDLFAYGHALLADPTAYDLPSTLNSATPCQIVGGGSPQTANCTNSLYFDPVHPTVQVHHAIANAIVAELDAVPEPATWMTMILGFGAIGFVLRRRGSVIALG</sequence>
<feature type="domain" description="Ice-binding protein C-terminal" evidence="1">
    <location>
        <begin position="86"/>
        <end position="110"/>
    </location>
</feature>
<proteinExistence type="predicted"/>
<dbReference type="RefSeq" id="WP_303545379.1">
    <property type="nucleotide sequence ID" value="NZ_JAUOTP010000009.1"/>
</dbReference>
<dbReference type="InterPro" id="IPR013424">
    <property type="entry name" value="Ice-binding_C"/>
</dbReference>
<dbReference type="NCBIfam" id="NF035944">
    <property type="entry name" value="PEPxxWA-CTERM"/>
    <property type="match status" value="1"/>
</dbReference>
<keyword evidence="3" id="KW-1185">Reference proteome</keyword>
<dbReference type="Gene3D" id="3.40.50.1110">
    <property type="entry name" value="SGNH hydrolase"/>
    <property type="match status" value="1"/>
</dbReference>
<dbReference type="Pfam" id="PF07589">
    <property type="entry name" value="PEP-CTERM"/>
    <property type="match status" value="1"/>
</dbReference>
<gene>
    <name evidence="2" type="ORF">Q4F19_17570</name>
</gene>
<dbReference type="NCBIfam" id="TIGR02595">
    <property type="entry name" value="PEP_CTERM"/>
    <property type="match status" value="1"/>
</dbReference>
<dbReference type="InterPro" id="IPR036514">
    <property type="entry name" value="SGNH_hydro_sf"/>
</dbReference>
<dbReference type="Proteomes" id="UP001169764">
    <property type="component" value="Unassembled WGS sequence"/>
</dbReference>
<evidence type="ECO:0000259" key="1">
    <source>
        <dbReference type="Pfam" id="PF07589"/>
    </source>
</evidence>
<reference evidence="2" key="1">
    <citation type="submission" date="2023-07" db="EMBL/GenBank/DDBJ databases">
        <authorList>
            <person name="Kim M."/>
        </authorList>
    </citation>
    <scope>NUCLEOTIDE SEQUENCE</scope>
    <source>
        <strain evidence="2">BIUV-7</strain>
    </source>
</reference>